<feature type="domain" description="Cyclin-like" evidence="5">
    <location>
        <begin position="186"/>
        <end position="273"/>
    </location>
</feature>
<protein>
    <recommendedName>
        <fullName evidence="2">RNA polymerase II holoenzyme cyclin-like subunit</fullName>
    </recommendedName>
</protein>
<accession>M3D271</accession>
<dbReference type="HOGENOM" id="CLU_022000_7_0_1"/>
<dbReference type="CDD" id="cd20546">
    <property type="entry name" value="CYCLIN_SpCG1C_ScCTK2-like_rpt2"/>
    <property type="match status" value="1"/>
</dbReference>
<dbReference type="SMART" id="SM00385">
    <property type="entry name" value="CYCLIN"/>
    <property type="match status" value="2"/>
</dbReference>
<dbReference type="InterPro" id="IPR036915">
    <property type="entry name" value="Cyclin-like_sf"/>
</dbReference>
<feature type="region of interest" description="Disordered" evidence="4">
    <location>
        <begin position="1"/>
        <end position="25"/>
    </location>
</feature>
<sequence>MPPPSQTQHLPPAHPATRQRPKSPNRVLAEAEAQWLFTDEELANAPSIQDGMSVEDERDRRVKGINFIVQVGIMLKLPQLTLSTASIFFQRFLMRGSLAKERNGTPKLHHFQAAATALFLATKVEESCRKMKELVLAFCRVAQKNPNLVVDEQSKDFWRWRDLILHNEDHMLETLCFDLTVESPHRQLFEMLKFYNVEHNKRLRNAAWGFVTDSNNTQLCLLVSSRTIAVASLYAACKFCEVSLPDDAKGRPWWELQHVRLKEIRRAVEYMLSNYDGSANKVDGIAVTGGSDGNSSIYAGLNTPATDGANDDWNVTRAPASASPFVPPGSEERPSDASSASGKRERDVEQPITNGNGTSHDENNSKRPKLEPHVTSGVDNPKPMHNAIPMDTTVVPDSEAPAGNTSGEVEDIKDEEDEGMRVDFGNKQAESDMDAAQTESEGVKSSLMSTETPLPQSGEDDGGRTKAPSVHAKGDDAEGSEEGEI</sequence>
<dbReference type="RefSeq" id="XP_016759709.1">
    <property type="nucleotide sequence ID" value="XM_016906203.1"/>
</dbReference>
<dbReference type="eggNOG" id="KOG0834">
    <property type="taxonomic scope" value="Eukaryota"/>
</dbReference>
<dbReference type="InterPro" id="IPR013763">
    <property type="entry name" value="Cyclin-like_dom"/>
</dbReference>
<comment type="similarity">
    <text evidence="1">Belongs to the cyclin family. Cyclin C subfamily.</text>
</comment>
<evidence type="ECO:0000256" key="4">
    <source>
        <dbReference type="SAM" id="MobiDB-lite"/>
    </source>
</evidence>
<evidence type="ECO:0000256" key="2">
    <source>
        <dbReference type="ARBA" id="ARBA00014912"/>
    </source>
</evidence>
<feature type="region of interest" description="Disordered" evidence="4">
    <location>
        <begin position="309"/>
        <end position="485"/>
    </location>
</feature>
<dbReference type="STRING" id="692275.M3D271"/>
<dbReference type="OMA" id="WESFHVR"/>
<gene>
    <name evidence="6" type="ORF">SEPMUDRAFT_150478</name>
</gene>
<dbReference type="SUPFAM" id="SSF47954">
    <property type="entry name" value="Cyclin-like"/>
    <property type="match status" value="2"/>
</dbReference>
<proteinExistence type="inferred from homology"/>
<dbReference type="GO" id="GO:0016538">
    <property type="term" value="F:cyclin-dependent protein serine/threonine kinase regulator activity"/>
    <property type="evidence" value="ECO:0007669"/>
    <property type="project" value="InterPro"/>
</dbReference>
<dbReference type="AlphaFoldDB" id="M3D271"/>
<evidence type="ECO:0000259" key="5">
    <source>
        <dbReference type="SMART" id="SM00385"/>
    </source>
</evidence>
<evidence type="ECO:0000256" key="3">
    <source>
        <dbReference type="RuleBase" id="RU000383"/>
    </source>
</evidence>
<dbReference type="EMBL" id="KB456266">
    <property type="protein sequence ID" value="EMF11588.1"/>
    <property type="molecule type" value="Genomic_DNA"/>
</dbReference>
<dbReference type="Proteomes" id="UP000016931">
    <property type="component" value="Unassembled WGS sequence"/>
</dbReference>
<dbReference type="FunFam" id="1.10.472.10:FF:000072">
    <property type="entry name" value="Cyclin Pch1"/>
    <property type="match status" value="1"/>
</dbReference>
<dbReference type="PANTHER" id="PTHR10026">
    <property type="entry name" value="CYCLIN"/>
    <property type="match status" value="1"/>
</dbReference>
<dbReference type="InterPro" id="IPR043198">
    <property type="entry name" value="Cyclin/Ssn8"/>
</dbReference>
<dbReference type="GO" id="GO:0006357">
    <property type="term" value="P:regulation of transcription by RNA polymerase II"/>
    <property type="evidence" value="ECO:0007669"/>
    <property type="project" value="InterPro"/>
</dbReference>
<dbReference type="InterPro" id="IPR006671">
    <property type="entry name" value="Cyclin_N"/>
</dbReference>
<dbReference type="GeneID" id="27903340"/>
<evidence type="ECO:0000256" key="1">
    <source>
        <dbReference type="ARBA" id="ARBA00008638"/>
    </source>
</evidence>
<keyword evidence="7" id="KW-1185">Reference proteome</keyword>
<keyword evidence="3" id="KW-0195">Cyclin</keyword>
<evidence type="ECO:0000313" key="6">
    <source>
        <dbReference type="EMBL" id="EMF11588.1"/>
    </source>
</evidence>
<feature type="compositionally biased region" description="Basic and acidic residues" evidence="4">
    <location>
        <begin position="359"/>
        <end position="372"/>
    </location>
</feature>
<name>M3D271_SPHMS</name>
<evidence type="ECO:0000313" key="7">
    <source>
        <dbReference type="Proteomes" id="UP000016931"/>
    </source>
</evidence>
<dbReference type="Pfam" id="PF00134">
    <property type="entry name" value="Cyclin_N"/>
    <property type="match status" value="1"/>
</dbReference>
<organism evidence="6 7">
    <name type="scientific">Sphaerulina musiva (strain SO2202)</name>
    <name type="common">Poplar stem canker fungus</name>
    <name type="synonym">Septoria musiva</name>
    <dbReference type="NCBI Taxonomy" id="692275"/>
    <lineage>
        <taxon>Eukaryota</taxon>
        <taxon>Fungi</taxon>
        <taxon>Dikarya</taxon>
        <taxon>Ascomycota</taxon>
        <taxon>Pezizomycotina</taxon>
        <taxon>Dothideomycetes</taxon>
        <taxon>Dothideomycetidae</taxon>
        <taxon>Mycosphaerellales</taxon>
        <taxon>Mycosphaerellaceae</taxon>
        <taxon>Sphaerulina</taxon>
    </lineage>
</organism>
<dbReference type="Gene3D" id="1.10.472.10">
    <property type="entry name" value="Cyclin-like"/>
    <property type="match status" value="2"/>
</dbReference>
<dbReference type="OrthoDB" id="25002at2759"/>
<feature type="domain" description="Cyclin-like" evidence="5">
    <location>
        <begin position="66"/>
        <end position="173"/>
    </location>
</feature>
<feature type="compositionally biased region" description="Polar residues" evidence="4">
    <location>
        <begin position="446"/>
        <end position="455"/>
    </location>
</feature>
<feature type="compositionally biased region" description="Acidic residues" evidence="4">
    <location>
        <begin position="408"/>
        <end position="418"/>
    </location>
</feature>
<reference evidence="6 7" key="1">
    <citation type="journal article" date="2012" name="PLoS Pathog.">
        <title>Diverse lifestyles and strategies of plant pathogenesis encoded in the genomes of eighteen Dothideomycetes fungi.</title>
        <authorList>
            <person name="Ohm R.A."/>
            <person name="Feau N."/>
            <person name="Henrissat B."/>
            <person name="Schoch C.L."/>
            <person name="Horwitz B.A."/>
            <person name="Barry K.W."/>
            <person name="Condon B.J."/>
            <person name="Copeland A.C."/>
            <person name="Dhillon B."/>
            <person name="Glaser F."/>
            <person name="Hesse C.N."/>
            <person name="Kosti I."/>
            <person name="LaButti K."/>
            <person name="Lindquist E.A."/>
            <person name="Lucas S."/>
            <person name="Salamov A.A."/>
            <person name="Bradshaw R.E."/>
            <person name="Ciuffetti L."/>
            <person name="Hamelin R.C."/>
            <person name="Kema G.H.J."/>
            <person name="Lawrence C."/>
            <person name="Scott J.A."/>
            <person name="Spatafora J.W."/>
            <person name="Turgeon B.G."/>
            <person name="de Wit P.J.G.M."/>
            <person name="Zhong S."/>
            <person name="Goodwin S.B."/>
            <person name="Grigoriev I.V."/>
        </authorList>
    </citation>
    <scope>NUCLEOTIDE SEQUENCE [LARGE SCALE GENOMIC DNA]</scope>
    <source>
        <strain evidence="6 7">SO2202</strain>
    </source>
</reference>